<dbReference type="eggNOG" id="KOG4441">
    <property type="taxonomic scope" value="Eukaryota"/>
</dbReference>
<dbReference type="InterPro" id="IPR017096">
    <property type="entry name" value="BTB-kelch_protein"/>
</dbReference>
<dbReference type="GO" id="GO:0005737">
    <property type="term" value="C:cytoplasm"/>
    <property type="evidence" value="ECO:0000318"/>
    <property type="project" value="GO_Central"/>
</dbReference>
<dbReference type="GO" id="GO:0031463">
    <property type="term" value="C:Cul3-RING ubiquitin ligase complex"/>
    <property type="evidence" value="ECO:0000318"/>
    <property type="project" value="GO_Central"/>
</dbReference>
<name>A7SJN4_NEMVE</name>
<dbReference type="KEGG" id="nve:5507514"/>
<dbReference type="HOGENOM" id="CLU_004253_14_2_1"/>
<keyword evidence="5" id="KW-1185">Reference proteome</keyword>
<dbReference type="InterPro" id="IPR006652">
    <property type="entry name" value="Kelch_1"/>
</dbReference>
<dbReference type="SUPFAM" id="SSF54695">
    <property type="entry name" value="POZ domain"/>
    <property type="match status" value="1"/>
</dbReference>
<keyword evidence="2" id="KW-0677">Repeat</keyword>
<dbReference type="PANTHER" id="PTHR45632">
    <property type="entry name" value="LD33804P"/>
    <property type="match status" value="1"/>
</dbReference>
<gene>
    <name evidence="4" type="ORF">NEMVEDRAFT_v1g120782</name>
</gene>
<dbReference type="EMBL" id="DS469679">
    <property type="protein sequence ID" value="EDO36090.1"/>
    <property type="molecule type" value="Genomic_DNA"/>
</dbReference>
<feature type="non-terminal residue" evidence="4">
    <location>
        <position position="567"/>
    </location>
</feature>
<proteinExistence type="predicted"/>
<evidence type="ECO:0000259" key="3">
    <source>
        <dbReference type="PROSITE" id="PS50097"/>
    </source>
</evidence>
<dbReference type="Gene3D" id="1.25.40.420">
    <property type="match status" value="1"/>
</dbReference>
<dbReference type="Gene3D" id="2.120.10.80">
    <property type="entry name" value="Kelch-type beta propeller"/>
    <property type="match status" value="1"/>
</dbReference>
<dbReference type="PhylomeDB" id="A7SJN4"/>
<dbReference type="InterPro" id="IPR011705">
    <property type="entry name" value="BACK"/>
</dbReference>
<dbReference type="SMART" id="SM00225">
    <property type="entry name" value="BTB"/>
    <property type="match status" value="1"/>
</dbReference>
<dbReference type="InterPro" id="IPR000210">
    <property type="entry name" value="BTB/POZ_dom"/>
</dbReference>
<keyword evidence="1" id="KW-0880">Kelch repeat</keyword>
<dbReference type="SMART" id="SM00612">
    <property type="entry name" value="Kelch"/>
    <property type="match status" value="5"/>
</dbReference>
<dbReference type="SUPFAM" id="SSF117281">
    <property type="entry name" value="Kelch motif"/>
    <property type="match status" value="1"/>
</dbReference>
<dbReference type="CDD" id="cd18186">
    <property type="entry name" value="BTB_POZ_ZBTB_KLHL-like"/>
    <property type="match status" value="1"/>
</dbReference>
<dbReference type="PIRSF" id="PIRSF037037">
    <property type="entry name" value="Kelch-like_protein_gigaxonin"/>
    <property type="match status" value="1"/>
</dbReference>
<evidence type="ECO:0000256" key="1">
    <source>
        <dbReference type="ARBA" id="ARBA00022441"/>
    </source>
</evidence>
<dbReference type="Gene3D" id="3.30.710.10">
    <property type="entry name" value="Potassium Channel Kv1.1, Chain A"/>
    <property type="match status" value="1"/>
</dbReference>
<dbReference type="PANTHER" id="PTHR45632:SF17">
    <property type="entry name" value="KELCH-LIKE PROTEIN 31"/>
    <property type="match status" value="1"/>
</dbReference>
<dbReference type="Pfam" id="PF01344">
    <property type="entry name" value="Kelch_1"/>
    <property type="match status" value="1"/>
</dbReference>
<evidence type="ECO:0000313" key="5">
    <source>
        <dbReference type="Proteomes" id="UP000001593"/>
    </source>
</evidence>
<dbReference type="OrthoDB" id="45365at2759"/>
<dbReference type="AlphaFoldDB" id="A7SJN4"/>
<dbReference type="Pfam" id="PF07707">
    <property type="entry name" value="BACK"/>
    <property type="match status" value="1"/>
</dbReference>
<sequence>MLRRVDSEQEGSLEKFAQLRKEHILCDVEVIVSDGVSKAHGVIISIGSEYFRDRLTAIACRENKRIELKYKITKGTLENVLDFLYSGNIKITESNACALLEAAVYLRISSLKFHCEEFTISRLSLNNCFQIMDLSKKFKSGKLDRASMEYICKNFLHLSKNAEFLCLEPEYVEKILCCKFLTVKKEEDVFVALSSWVQHDISRKQTLPHFFKKLDFFAMSKFFIADHVANDQLIVSSPKCTAHLIRVISSMLLPGREDVDLFLADRVTHSCNVDCVILAGGTGRKSRSIMCYVPSRKAWRLLRDTRIDREGHVMAISENLSYIFGGRASESKNFLSNLNTLQLDPVLKTSQPIRGPEQDRYFAAAAILDGIIYIFGGKTSDRFYNVTETVVSYDPSTNTWHSEPSLTYPRYAHCAVALHGNIYVMGGQSGSGNILRSVEKYSPRTGEWTCAPSMTIARMFASAVVLKNQIFITGGKNGWENSEILSSTEIFDACTNVWTVLGAQLCVALFACGIARVGSRVYVFGGADGLGRGQGSVECYDAGRDEWTITDKMPSKRAFLQAGVISL</sequence>
<accession>A7SJN4</accession>
<dbReference type="Pfam" id="PF24681">
    <property type="entry name" value="Kelch_KLHDC2_KLHL20_DRC7"/>
    <property type="match status" value="1"/>
</dbReference>
<organism evidence="4 5">
    <name type="scientific">Nematostella vectensis</name>
    <name type="common">Starlet sea anemone</name>
    <dbReference type="NCBI Taxonomy" id="45351"/>
    <lineage>
        <taxon>Eukaryota</taxon>
        <taxon>Metazoa</taxon>
        <taxon>Cnidaria</taxon>
        <taxon>Anthozoa</taxon>
        <taxon>Hexacorallia</taxon>
        <taxon>Actiniaria</taxon>
        <taxon>Edwardsiidae</taxon>
        <taxon>Nematostella</taxon>
    </lineage>
</organism>
<dbReference type="Pfam" id="PF00651">
    <property type="entry name" value="BTB"/>
    <property type="match status" value="1"/>
</dbReference>
<reference evidence="4 5" key="1">
    <citation type="journal article" date="2007" name="Science">
        <title>Sea anemone genome reveals ancestral eumetazoan gene repertoire and genomic organization.</title>
        <authorList>
            <person name="Putnam N.H."/>
            <person name="Srivastava M."/>
            <person name="Hellsten U."/>
            <person name="Dirks B."/>
            <person name="Chapman J."/>
            <person name="Salamov A."/>
            <person name="Terry A."/>
            <person name="Shapiro H."/>
            <person name="Lindquist E."/>
            <person name="Kapitonov V.V."/>
            <person name="Jurka J."/>
            <person name="Genikhovich G."/>
            <person name="Grigoriev I.V."/>
            <person name="Lucas S.M."/>
            <person name="Steele R.E."/>
            <person name="Finnerty J.R."/>
            <person name="Technau U."/>
            <person name="Martindale M.Q."/>
            <person name="Rokhsar D.S."/>
        </authorList>
    </citation>
    <scope>NUCLEOTIDE SEQUENCE [LARGE SCALE GENOMIC DNA]</scope>
    <source>
        <strain evidence="5">CH2 X CH6</strain>
    </source>
</reference>
<dbReference type="SMART" id="SM00875">
    <property type="entry name" value="BACK"/>
    <property type="match status" value="1"/>
</dbReference>
<evidence type="ECO:0000313" key="4">
    <source>
        <dbReference type="EMBL" id="EDO36090.1"/>
    </source>
</evidence>
<protein>
    <recommendedName>
        <fullName evidence="3">BTB domain-containing protein</fullName>
    </recommendedName>
</protein>
<dbReference type="InterPro" id="IPR015915">
    <property type="entry name" value="Kelch-typ_b-propeller"/>
</dbReference>
<evidence type="ECO:0000256" key="2">
    <source>
        <dbReference type="ARBA" id="ARBA00022737"/>
    </source>
</evidence>
<dbReference type="PROSITE" id="PS50097">
    <property type="entry name" value="BTB"/>
    <property type="match status" value="1"/>
</dbReference>
<dbReference type="Proteomes" id="UP000001593">
    <property type="component" value="Unassembled WGS sequence"/>
</dbReference>
<dbReference type="InParanoid" id="A7SJN4"/>
<feature type="domain" description="BTB" evidence="3">
    <location>
        <begin position="26"/>
        <end position="93"/>
    </location>
</feature>
<dbReference type="OMA" id="NGWENSE"/>
<dbReference type="InterPro" id="IPR011333">
    <property type="entry name" value="SKP1/BTB/POZ_sf"/>
</dbReference>
<dbReference type="GO" id="GO:0043161">
    <property type="term" value="P:proteasome-mediated ubiquitin-dependent protein catabolic process"/>
    <property type="evidence" value="ECO:0000318"/>
    <property type="project" value="GO_Central"/>
</dbReference>
<dbReference type="GO" id="GO:1990756">
    <property type="term" value="F:ubiquitin-like ligase-substrate adaptor activity"/>
    <property type="evidence" value="ECO:0000318"/>
    <property type="project" value="GO_Central"/>
</dbReference>